<name>A0A251ZUG9_9PROT</name>
<evidence type="ECO:0000256" key="2">
    <source>
        <dbReference type="ARBA" id="ARBA00022475"/>
    </source>
</evidence>
<feature type="transmembrane region" description="Helical" evidence="6">
    <location>
        <begin position="344"/>
        <end position="367"/>
    </location>
</feature>
<dbReference type="GO" id="GO:0043190">
    <property type="term" value="C:ATP-binding cassette (ABC) transporter complex"/>
    <property type="evidence" value="ECO:0007669"/>
    <property type="project" value="InterPro"/>
</dbReference>
<feature type="transmembrane region" description="Helical" evidence="6">
    <location>
        <begin position="288"/>
        <end position="307"/>
    </location>
</feature>
<evidence type="ECO:0000313" key="7">
    <source>
        <dbReference type="EMBL" id="OUI78309.1"/>
    </source>
</evidence>
<keyword evidence="3 6" id="KW-0812">Transmembrane</keyword>
<evidence type="ECO:0000256" key="5">
    <source>
        <dbReference type="ARBA" id="ARBA00023136"/>
    </source>
</evidence>
<evidence type="ECO:0000256" key="3">
    <source>
        <dbReference type="ARBA" id="ARBA00022692"/>
    </source>
</evidence>
<organism evidence="7 8">
    <name type="scientific">Commensalibacter intestini</name>
    <dbReference type="NCBI Taxonomy" id="479936"/>
    <lineage>
        <taxon>Bacteria</taxon>
        <taxon>Pseudomonadati</taxon>
        <taxon>Pseudomonadota</taxon>
        <taxon>Alphaproteobacteria</taxon>
        <taxon>Acetobacterales</taxon>
        <taxon>Acetobacteraceae</taxon>
    </lineage>
</organism>
<comment type="subcellular location">
    <subcellularLocation>
        <location evidence="1">Cell membrane</location>
        <topology evidence="1">Multi-pass membrane protein</topology>
    </subcellularLocation>
</comment>
<accession>A0A251ZUG9</accession>
<evidence type="ECO:0000256" key="4">
    <source>
        <dbReference type="ARBA" id="ARBA00022989"/>
    </source>
</evidence>
<comment type="caution">
    <text evidence="7">The sequence shown here is derived from an EMBL/GenBank/DDBJ whole genome shotgun (WGS) entry which is preliminary data.</text>
</comment>
<dbReference type="EMBL" id="JOPB01000007">
    <property type="protein sequence ID" value="OUI78309.1"/>
    <property type="molecule type" value="Genomic_DNA"/>
</dbReference>
<keyword evidence="8" id="KW-1185">Reference proteome</keyword>
<proteinExistence type="predicted"/>
<evidence type="ECO:0000313" key="8">
    <source>
        <dbReference type="Proteomes" id="UP000194946"/>
    </source>
</evidence>
<keyword evidence="5 6" id="KW-0472">Membrane</keyword>
<feature type="transmembrane region" description="Helical" evidence="6">
    <location>
        <begin position="56"/>
        <end position="82"/>
    </location>
</feature>
<dbReference type="PANTHER" id="PTHR33529">
    <property type="entry name" value="SLR0882 PROTEIN-RELATED"/>
    <property type="match status" value="1"/>
</dbReference>
<keyword evidence="4 6" id="KW-1133">Transmembrane helix</keyword>
<evidence type="ECO:0000256" key="1">
    <source>
        <dbReference type="ARBA" id="ARBA00004651"/>
    </source>
</evidence>
<dbReference type="InterPro" id="IPR030923">
    <property type="entry name" value="LptG"/>
</dbReference>
<feature type="transmembrane region" description="Helical" evidence="6">
    <location>
        <begin position="103"/>
        <end position="122"/>
    </location>
</feature>
<dbReference type="RefSeq" id="WP_040363659.1">
    <property type="nucleotide sequence ID" value="NZ_JOPB01000007.1"/>
</dbReference>
<dbReference type="Proteomes" id="UP000194946">
    <property type="component" value="Unassembled WGS sequence"/>
</dbReference>
<dbReference type="InterPro" id="IPR005495">
    <property type="entry name" value="LptG/LptF_permease"/>
</dbReference>
<feature type="transmembrane region" description="Helical" evidence="6">
    <location>
        <begin position="15"/>
        <end position="36"/>
    </location>
</feature>
<sequence>MFTARTISIYIAKQFCFASISMILALTALVSLFDFIDLLRRVATKPHVSTSIATSIALYHIPNFCMQILPFGILLGGIICFWRLTRSSELIVTRAAGISAWQFLMAPVTCAFGLGLFSIMIISPISSNLYRQAEILDQTYLNTNGGKLTNLSGGSLWVRQSDQELDQKGVAILHAQSVKVQDKILHMDGISIFRLDDNDHLLVRIESPSGYLEHNQYWVLNNATSIKPDKLPVNLGTMKLPTNLSLLNIEESFSSPDTLSFWSLPGFIHLLNESGFSSISHRLRFQALLAQPLLASTMALVAAGFATRSTRRGGVARMIGSGVAAGFALFTISKVAEQFGESGALPALIAAWAPTAAGLCLAISLLIHLEDG</sequence>
<dbReference type="GO" id="GO:0015920">
    <property type="term" value="P:lipopolysaccharide transport"/>
    <property type="evidence" value="ECO:0007669"/>
    <property type="project" value="TreeGrafter"/>
</dbReference>
<dbReference type="NCBIfam" id="TIGR04408">
    <property type="entry name" value="LptG_lptG"/>
    <property type="match status" value="1"/>
</dbReference>
<dbReference type="AlphaFoldDB" id="A0A251ZUG9"/>
<dbReference type="GO" id="GO:0055085">
    <property type="term" value="P:transmembrane transport"/>
    <property type="evidence" value="ECO:0007669"/>
    <property type="project" value="InterPro"/>
</dbReference>
<dbReference type="PANTHER" id="PTHR33529:SF2">
    <property type="entry name" value="LIPOPOLYSACCHARIDE EXPORT SYSTEM PERMEASE PROTEIN LPTG"/>
    <property type="match status" value="1"/>
</dbReference>
<dbReference type="Pfam" id="PF03739">
    <property type="entry name" value="LptF_LptG"/>
    <property type="match status" value="1"/>
</dbReference>
<evidence type="ECO:0000256" key="6">
    <source>
        <dbReference type="SAM" id="Phobius"/>
    </source>
</evidence>
<feature type="transmembrane region" description="Helical" evidence="6">
    <location>
        <begin position="314"/>
        <end position="332"/>
    </location>
</feature>
<keyword evidence="2" id="KW-1003">Cell membrane</keyword>
<reference evidence="8" key="1">
    <citation type="submission" date="2014-06" db="EMBL/GenBank/DDBJ databases">
        <authorList>
            <person name="Winans N.J."/>
            <person name="Newell P.D."/>
            <person name="Douglas A.E."/>
        </authorList>
    </citation>
    <scope>NUCLEOTIDE SEQUENCE [LARGE SCALE GENOMIC DNA]</scope>
    <source>
        <strain evidence="8">DmL_052</strain>
    </source>
</reference>
<gene>
    <name evidence="7" type="ORF">HK18_09740</name>
</gene>
<protein>
    <submittedName>
        <fullName evidence="7">Transporter</fullName>
    </submittedName>
</protein>